<evidence type="ECO:0000313" key="2">
    <source>
        <dbReference type="EMBL" id="ATQ38473.1"/>
    </source>
</evidence>
<dbReference type="Proteomes" id="UP000290460">
    <property type="component" value="Segment"/>
</dbReference>
<dbReference type="EMBL" id="MF588733">
    <property type="protein sequence ID" value="ATQ38473.1"/>
    <property type="molecule type" value="Genomic_DNA"/>
</dbReference>
<keyword evidence="1" id="KW-0472">Membrane</keyword>
<proteinExistence type="predicted"/>
<name>A0A2D2ALZ7_9PAPI</name>
<sequence length="72" mass="8426">MMIQIKLFLIHVGNGYIIWTRMMYGKKQKGLQITMGYILKSLMVIGHILQYLTQMLSNMDYQDNGQSDLKIL</sequence>
<accession>A0A2D2ALZ7</accession>
<feature type="transmembrane region" description="Helical" evidence="1">
    <location>
        <begin position="31"/>
        <end position="52"/>
    </location>
</feature>
<gene>
    <name evidence="2" type="primary">E4</name>
</gene>
<reference evidence="2" key="1">
    <citation type="journal article" date="2018" name="MSphere">
        <title>Metagenomic Discovery of 83 New Human Papillomavirus Types in Patients with Immunodeficiency.</title>
        <authorList>
            <person name="Pastrana D.V."/>
            <person name="Peretti A."/>
            <person name="Welch N.L."/>
            <person name="Borgogna C."/>
            <person name="Olivero C."/>
            <person name="Badolato R."/>
            <person name="Notarangelo L.D."/>
            <person name="Gariglio M."/>
            <person name="FitzGerald P.C."/>
            <person name="McIntosh C.E."/>
            <person name="Reeves J."/>
            <person name="Starrett G.J."/>
            <person name="Bliskovsky V."/>
            <person name="Velez D."/>
            <person name="Brownell I."/>
            <person name="Yarchoan R."/>
            <person name="Wyvill K.M."/>
            <person name="Uldrick T.S."/>
            <person name="Maldarelli F."/>
            <person name="Lisco A."/>
            <person name="Sereti I."/>
            <person name="Gonzalez C.M."/>
            <person name="Androphy E.J."/>
            <person name="McBride A.A."/>
            <person name="Van Doorslaer K."/>
            <person name="Garcia F."/>
            <person name="Dvoretzky I."/>
            <person name="Liu J.S."/>
            <person name="Han J."/>
            <person name="Murphy P.M."/>
            <person name="McDermott D.H."/>
            <person name="Buck C.B."/>
        </authorList>
    </citation>
    <scope>NUCLEOTIDE SEQUENCE</scope>
    <source>
        <strain evidence="2">Gamma19_w18c11d</strain>
    </source>
</reference>
<keyword evidence="1" id="KW-1133">Transmembrane helix</keyword>
<evidence type="ECO:0000256" key="1">
    <source>
        <dbReference type="SAM" id="Phobius"/>
    </source>
</evidence>
<keyword evidence="1" id="KW-0812">Transmembrane</keyword>
<organism evidence="2">
    <name type="scientific">Gammapapillomavirus 19</name>
    <dbReference type="NCBI Taxonomy" id="1513264"/>
    <lineage>
        <taxon>Viruses</taxon>
        <taxon>Monodnaviria</taxon>
        <taxon>Shotokuvirae</taxon>
        <taxon>Cossaviricota</taxon>
        <taxon>Papovaviricetes</taxon>
        <taxon>Zurhausenvirales</taxon>
        <taxon>Papillomaviridae</taxon>
        <taxon>Firstpapillomavirinae</taxon>
        <taxon>Gammapapillomavirus</taxon>
    </lineage>
</organism>
<protein>
    <submittedName>
        <fullName evidence="2">E4</fullName>
    </submittedName>
</protein>